<dbReference type="OrthoDB" id="9803333at2"/>
<evidence type="ECO:0000313" key="4">
    <source>
        <dbReference type="Proteomes" id="UP000184501"/>
    </source>
</evidence>
<dbReference type="CDD" id="cd05233">
    <property type="entry name" value="SDR_c"/>
    <property type="match status" value="1"/>
</dbReference>
<organism evidence="3 4">
    <name type="scientific">Streptoalloteichus hindustanus</name>
    <dbReference type="NCBI Taxonomy" id="2017"/>
    <lineage>
        <taxon>Bacteria</taxon>
        <taxon>Bacillati</taxon>
        <taxon>Actinomycetota</taxon>
        <taxon>Actinomycetes</taxon>
        <taxon>Pseudonocardiales</taxon>
        <taxon>Pseudonocardiaceae</taxon>
        <taxon>Streptoalloteichus</taxon>
    </lineage>
</organism>
<keyword evidence="4" id="KW-1185">Reference proteome</keyword>
<sequence>MTTAAGKKAVVTGGTGTIGLAIARLLLARGAEVVLTGRNQARLDAARDALASPAVHVVRSDAANMNDIDALAAFVHRTFGQIDAVLVNHGVFESWKPMEQVTEVSYDRHFDANTKGAYFTVQRLVPLVRDGGAVVFTTVTHSLGYSNSSVYSGSKEAVWGFAKAFAAELLPRRIRVNCVAPGYIKSTVKGDQLSDELQARLEREGVETTPLGRLGTAEEVAVSALFLAFDATYTTGAELLVDGGVGGCLAAGTAQKTTSEDSDHVG</sequence>
<name>A0A1M5CGT4_STRHI</name>
<dbReference type="FunFam" id="3.40.50.720:FF:000084">
    <property type="entry name" value="Short-chain dehydrogenase reductase"/>
    <property type="match status" value="1"/>
</dbReference>
<dbReference type="EMBL" id="FQVN01000004">
    <property type="protein sequence ID" value="SHF53965.1"/>
    <property type="molecule type" value="Genomic_DNA"/>
</dbReference>
<dbReference type="PRINTS" id="PR00081">
    <property type="entry name" value="GDHRDH"/>
</dbReference>
<accession>A0A1M5CGT4</accession>
<dbReference type="InterPro" id="IPR002347">
    <property type="entry name" value="SDR_fam"/>
</dbReference>
<proteinExistence type="inferred from homology"/>
<evidence type="ECO:0000313" key="3">
    <source>
        <dbReference type="EMBL" id="SHF53965.1"/>
    </source>
</evidence>
<dbReference type="PANTHER" id="PTHR43943:SF2">
    <property type="entry name" value="DEHYDROGENASE_REDUCTASE 4"/>
    <property type="match status" value="1"/>
</dbReference>
<dbReference type="STRING" id="2017.SAMN05444320_10421"/>
<dbReference type="Gene3D" id="3.40.50.720">
    <property type="entry name" value="NAD(P)-binding Rossmann-like Domain"/>
    <property type="match status" value="1"/>
</dbReference>
<gene>
    <name evidence="3" type="ORF">SAMN05444320_10421</name>
</gene>
<reference evidence="3 4" key="1">
    <citation type="submission" date="2016-11" db="EMBL/GenBank/DDBJ databases">
        <authorList>
            <person name="Jaros S."/>
            <person name="Januszkiewicz K."/>
            <person name="Wedrychowicz H."/>
        </authorList>
    </citation>
    <scope>NUCLEOTIDE SEQUENCE [LARGE SCALE GENOMIC DNA]</scope>
    <source>
        <strain evidence="3 4">DSM 44523</strain>
    </source>
</reference>
<dbReference type="Pfam" id="PF13561">
    <property type="entry name" value="adh_short_C2"/>
    <property type="match status" value="1"/>
</dbReference>
<protein>
    <submittedName>
        <fullName evidence="3">NAD(P)-dependent dehydrogenase, short-chain alcohol dehydrogenase family</fullName>
    </submittedName>
</protein>
<keyword evidence="2" id="KW-0560">Oxidoreductase</keyword>
<dbReference type="SUPFAM" id="SSF51735">
    <property type="entry name" value="NAD(P)-binding Rossmann-fold domains"/>
    <property type="match status" value="1"/>
</dbReference>
<dbReference type="AlphaFoldDB" id="A0A1M5CGT4"/>
<evidence type="ECO:0000256" key="1">
    <source>
        <dbReference type="ARBA" id="ARBA00006484"/>
    </source>
</evidence>
<dbReference type="GO" id="GO:0016491">
    <property type="term" value="F:oxidoreductase activity"/>
    <property type="evidence" value="ECO:0007669"/>
    <property type="project" value="UniProtKB-KW"/>
</dbReference>
<dbReference type="InterPro" id="IPR036291">
    <property type="entry name" value="NAD(P)-bd_dom_sf"/>
</dbReference>
<comment type="similarity">
    <text evidence="1">Belongs to the short-chain dehydrogenases/reductases (SDR) family.</text>
</comment>
<dbReference type="Proteomes" id="UP000184501">
    <property type="component" value="Unassembled WGS sequence"/>
</dbReference>
<dbReference type="RefSeq" id="WP_073482826.1">
    <property type="nucleotide sequence ID" value="NZ_FQVN01000004.1"/>
</dbReference>
<dbReference type="PANTHER" id="PTHR43943">
    <property type="entry name" value="DEHYDROGENASE/REDUCTASE (SDR FAMILY) MEMBER 4"/>
    <property type="match status" value="1"/>
</dbReference>
<evidence type="ECO:0000256" key="2">
    <source>
        <dbReference type="ARBA" id="ARBA00023002"/>
    </source>
</evidence>